<protein>
    <submittedName>
        <fullName evidence="1">Uncharacterized protein</fullName>
    </submittedName>
</protein>
<feature type="non-terminal residue" evidence="1">
    <location>
        <position position="1"/>
    </location>
</feature>
<organism evidence="1 2">
    <name type="scientific">Hesseltinella vesiculosa</name>
    <dbReference type="NCBI Taxonomy" id="101127"/>
    <lineage>
        <taxon>Eukaryota</taxon>
        <taxon>Fungi</taxon>
        <taxon>Fungi incertae sedis</taxon>
        <taxon>Mucoromycota</taxon>
        <taxon>Mucoromycotina</taxon>
        <taxon>Mucoromycetes</taxon>
        <taxon>Mucorales</taxon>
        <taxon>Cunninghamellaceae</taxon>
        <taxon>Hesseltinella</taxon>
    </lineage>
</organism>
<comment type="caution">
    <text evidence="1">The sequence shown here is derived from an EMBL/GenBank/DDBJ whole genome shotgun (WGS) entry which is preliminary data.</text>
</comment>
<proteinExistence type="predicted"/>
<dbReference type="OrthoDB" id="2251053at2759"/>
<gene>
    <name evidence="1" type="ORF">DM01DRAFT_1287676</name>
</gene>
<evidence type="ECO:0000313" key="2">
    <source>
        <dbReference type="Proteomes" id="UP000242146"/>
    </source>
</evidence>
<keyword evidence="2" id="KW-1185">Reference proteome</keyword>
<reference evidence="1 2" key="1">
    <citation type="submission" date="2016-07" db="EMBL/GenBank/DDBJ databases">
        <title>Pervasive Adenine N6-methylation of Active Genes in Fungi.</title>
        <authorList>
            <consortium name="DOE Joint Genome Institute"/>
            <person name="Mondo S.J."/>
            <person name="Dannebaum R.O."/>
            <person name="Kuo R.C."/>
            <person name="Labutti K."/>
            <person name="Haridas S."/>
            <person name="Kuo A."/>
            <person name="Salamov A."/>
            <person name="Ahrendt S.R."/>
            <person name="Lipzen A."/>
            <person name="Sullivan W."/>
            <person name="Andreopoulos W.B."/>
            <person name="Clum A."/>
            <person name="Lindquist E."/>
            <person name="Daum C."/>
            <person name="Ramamoorthy G.K."/>
            <person name="Gryganskyi A."/>
            <person name="Culley D."/>
            <person name="Magnuson J.K."/>
            <person name="James T.Y."/>
            <person name="O'Malley M.A."/>
            <person name="Stajich J.E."/>
            <person name="Spatafora J.W."/>
            <person name="Visel A."/>
            <person name="Grigoriev I.V."/>
        </authorList>
    </citation>
    <scope>NUCLEOTIDE SEQUENCE [LARGE SCALE GENOMIC DNA]</scope>
    <source>
        <strain evidence="1 2">NRRL 3301</strain>
    </source>
</reference>
<sequence>LDLGDENWKDVMDGNDFKYLKTSGGGISRLLPDQVEAVFTNLKGMKSPLEAYEFARSLDYTVSTQPLLAWLSHSLLLTSHLFITNKISTIMSSPETDQLYHLWGFVNNIFLSSRINAISKEKSSIANAISRNCKRRLSSTNELPRYKVGHKMDTFLYSSGDTELGCLEIGGTSNQTEQLGDAYLKLPIVMKDMMVHILKTTSVEASKIHIVGYAIHGKSLLP</sequence>
<name>A0A1X2GH76_9FUNG</name>
<dbReference type="AlphaFoldDB" id="A0A1X2GH76"/>
<accession>A0A1X2GH76</accession>
<dbReference type="Proteomes" id="UP000242146">
    <property type="component" value="Unassembled WGS sequence"/>
</dbReference>
<evidence type="ECO:0000313" key="1">
    <source>
        <dbReference type="EMBL" id="ORX53660.1"/>
    </source>
</evidence>
<dbReference type="EMBL" id="MCGT01000015">
    <property type="protein sequence ID" value="ORX53660.1"/>
    <property type="molecule type" value="Genomic_DNA"/>
</dbReference>